<dbReference type="AlphaFoldDB" id="A0A5N7DIZ8"/>
<dbReference type="RefSeq" id="XP_031943633.1">
    <property type="nucleotide sequence ID" value="XM_032086698.1"/>
</dbReference>
<evidence type="ECO:0000313" key="2">
    <source>
        <dbReference type="EMBL" id="KAE8406314.1"/>
    </source>
</evidence>
<accession>A0A5N7DIZ8</accession>
<keyword evidence="3" id="KW-1185">Reference proteome</keyword>
<evidence type="ECO:0000313" key="3">
    <source>
        <dbReference type="Proteomes" id="UP000325579"/>
    </source>
</evidence>
<keyword evidence="1" id="KW-1133">Transmembrane helix</keyword>
<protein>
    <submittedName>
        <fullName evidence="2">Uncharacterized protein</fullName>
    </submittedName>
</protein>
<feature type="transmembrane region" description="Helical" evidence="1">
    <location>
        <begin position="59"/>
        <end position="77"/>
    </location>
</feature>
<dbReference type="GeneID" id="43671389"/>
<name>A0A5N7DIZ8_9EURO</name>
<keyword evidence="1" id="KW-0472">Membrane</keyword>
<gene>
    <name evidence="2" type="ORF">BDV37DRAFT_280910</name>
</gene>
<evidence type="ECO:0000256" key="1">
    <source>
        <dbReference type="SAM" id="Phobius"/>
    </source>
</evidence>
<dbReference type="OrthoDB" id="8062037at2759"/>
<organism evidence="2 3">
    <name type="scientific">Aspergillus pseudonomiae</name>
    <dbReference type="NCBI Taxonomy" id="1506151"/>
    <lineage>
        <taxon>Eukaryota</taxon>
        <taxon>Fungi</taxon>
        <taxon>Dikarya</taxon>
        <taxon>Ascomycota</taxon>
        <taxon>Pezizomycotina</taxon>
        <taxon>Eurotiomycetes</taxon>
        <taxon>Eurotiomycetidae</taxon>
        <taxon>Eurotiales</taxon>
        <taxon>Aspergillaceae</taxon>
        <taxon>Aspergillus</taxon>
        <taxon>Aspergillus subgen. Circumdati</taxon>
    </lineage>
</organism>
<dbReference type="EMBL" id="ML736754">
    <property type="protein sequence ID" value="KAE8406314.1"/>
    <property type="molecule type" value="Genomic_DNA"/>
</dbReference>
<reference evidence="2 3" key="1">
    <citation type="submission" date="2019-04" db="EMBL/GenBank/DDBJ databases">
        <authorList>
            <consortium name="DOE Joint Genome Institute"/>
            <person name="Mondo S."/>
            <person name="Kjaerbolling I."/>
            <person name="Vesth T."/>
            <person name="Frisvad J.C."/>
            <person name="Nybo J.L."/>
            <person name="Theobald S."/>
            <person name="Kildgaard S."/>
            <person name="Isbrandt T."/>
            <person name="Kuo A."/>
            <person name="Sato A."/>
            <person name="Lyhne E.K."/>
            <person name="Kogle M.E."/>
            <person name="Wiebenga A."/>
            <person name="Kun R.S."/>
            <person name="Lubbers R.J."/>
            <person name="Makela M.R."/>
            <person name="Barry K."/>
            <person name="Chovatia M."/>
            <person name="Clum A."/>
            <person name="Daum C."/>
            <person name="Haridas S."/>
            <person name="He G."/>
            <person name="LaButti K."/>
            <person name="Lipzen A."/>
            <person name="Riley R."/>
            <person name="Salamov A."/>
            <person name="Simmons B.A."/>
            <person name="Magnuson J.K."/>
            <person name="Henrissat B."/>
            <person name="Mortensen U.H."/>
            <person name="Larsen T.O."/>
            <person name="Devries R.P."/>
            <person name="Grigoriev I.V."/>
            <person name="Machida M."/>
            <person name="Baker S.E."/>
            <person name="Andersen M.R."/>
            <person name="Cantor M.N."/>
            <person name="Hua S.X."/>
        </authorList>
    </citation>
    <scope>NUCLEOTIDE SEQUENCE [LARGE SCALE GENOMIC DNA]</scope>
    <source>
        <strain evidence="2 3">CBS 119388</strain>
    </source>
</reference>
<dbReference type="Proteomes" id="UP000325579">
    <property type="component" value="Unassembled WGS sequence"/>
</dbReference>
<sequence length="121" mass="13626">MAQDYLHNRPSPTERGGFTRQELALAPMPCYFGSKDWTAHCPKNVSSAGSSWAPNPHTVLYRANIFFIYLVSIVGFIQQMRAALCAVVNSMNIDARERPARYDRTPLQAKYPIDAMCPSEE</sequence>
<proteinExistence type="predicted"/>
<keyword evidence="1" id="KW-0812">Transmembrane</keyword>